<reference evidence="1" key="1">
    <citation type="submission" date="2021-01" db="EMBL/GenBank/DDBJ databases">
        <title>Whole genome shotgun sequence of Planosporangium mesophilum NBRC 109066.</title>
        <authorList>
            <person name="Komaki H."/>
            <person name="Tamura T."/>
        </authorList>
    </citation>
    <scope>NUCLEOTIDE SEQUENCE</scope>
    <source>
        <strain evidence="1">NBRC 109066</strain>
    </source>
</reference>
<proteinExistence type="predicted"/>
<protein>
    <submittedName>
        <fullName evidence="1">Uncharacterized protein</fullName>
    </submittedName>
</protein>
<evidence type="ECO:0000313" key="1">
    <source>
        <dbReference type="EMBL" id="GII22846.1"/>
    </source>
</evidence>
<organism evidence="1 2">
    <name type="scientific">Planosporangium mesophilum</name>
    <dbReference type="NCBI Taxonomy" id="689768"/>
    <lineage>
        <taxon>Bacteria</taxon>
        <taxon>Bacillati</taxon>
        <taxon>Actinomycetota</taxon>
        <taxon>Actinomycetes</taxon>
        <taxon>Micromonosporales</taxon>
        <taxon>Micromonosporaceae</taxon>
        <taxon>Planosporangium</taxon>
    </lineage>
</organism>
<dbReference type="EMBL" id="BOON01000021">
    <property type="protein sequence ID" value="GII22846.1"/>
    <property type="molecule type" value="Genomic_DNA"/>
</dbReference>
<accession>A0A8J3TC84</accession>
<dbReference type="AlphaFoldDB" id="A0A8J3TC84"/>
<keyword evidence="2" id="KW-1185">Reference proteome</keyword>
<evidence type="ECO:0000313" key="2">
    <source>
        <dbReference type="Proteomes" id="UP000599074"/>
    </source>
</evidence>
<name>A0A8J3TC84_9ACTN</name>
<sequence length="91" mass="9928">MVDEVVDWDDLFVGLLNKVCNRGRTPLFDRIDPYGDLVLSGAEMTQLLAELPTVAAAAGSEAEKDFLAGLERLARQCAANPSDHRLHFVGD</sequence>
<comment type="caution">
    <text evidence="1">The sequence shown here is derived from an EMBL/GenBank/DDBJ whole genome shotgun (WGS) entry which is preliminary data.</text>
</comment>
<gene>
    <name evidence="1" type="ORF">Pme01_24430</name>
</gene>
<dbReference type="Proteomes" id="UP000599074">
    <property type="component" value="Unassembled WGS sequence"/>
</dbReference>